<comment type="subcellular location">
    <subcellularLocation>
        <location evidence="1">Cell membrane</location>
        <topology evidence="1">Multi-pass membrane protein</topology>
    </subcellularLocation>
</comment>
<comment type="caution">
    <text evidence="7">The sequence shown here is derived from an EMBL/GenBank/DDBJ whole genome shotgun (WGS) entry which is preliminary data.</text>
</comment>
<keyword evidence="5 6" id="KW-0472">Membrane</keyword>
<evidence type="ECO:0000256" key="6">
    <source>
        <dbReference type="SAM" id="Phobius"/>
    </source>
</evidence>
<accession>A0A124FYN1</accession>
<evidence type="ECO:0000313" key="7">
    <source>
        <dbReference type="EMBL" id="KUK81685.1"/>
    </source>
</evidence>
<feature type="transmembrane region" description="Helical" evidence="6">
    <location>
        <begin position="20"/>
        <end position="40"/>
    </location>
</feature>
<feature type="transmembrane region" description="Helical" evidence="6">
    <location>
        <begin position="210"/>
        <end position="231"/>
    </location>
</feature>
<dbReference type="AlphaFoldDB" id="A0A124FYN1"/>
<evidence type="ECO:0000256" key="5">
    <source>
        <dbReference type="ARBA" id="ARBA00023136"/>
    </source>
</evidence>
<evidence type="ECO:0000256" key="4">
    <source>
        <dbReference type="ARBA" id="ARBA00022989"/>
    </source>
</evidence>
<dbReference type="Proteomes" id="UP000054092">
    <property type="component" value="Unassembled WGS sequence"/>
</dbReference>
<keyword evidence="4 6" id="KW-1133">Transmembrane helix</keyword>
<proteinExistence type="predicted"/>
<keyword evidence="3 6" id="KW-0812">Transmembrane</keyword>
<evidence type="ECO:0000256" key="1">
    <source>
        <dbReference type="ARBA" id="ARBA00004651"/>
    </source>
</evidence>
<feature type="transmembrane region" description="Helical" evidence="6">
    <location>
        <begin position="122"/>
        <end position="140"/>
    </location>
</feature>
<dbReference type="PATRIC" id="fig|1184387.3.peg.690"/>
<dbReference type="EMBL" id="LGGP01000041">
    <property type="protein sequence ID" value="KUK81685.1"/>
    <property type="molecule type" value="Genomic_DNA"/>
</dbReference>
<evidence type="ECO:0000313" key="8">
    <source>
        <dbReference type="Proteomes" id="UP000054092"/>
    </source>
</evidence>
<dbReference type="CDD" id="cd06579">
    <property type="entry name" value="TM_PBP1_transp_AraH_like"/>
    <property type="match status" value="1"/>
</dbReference>
<dbReference type="GO" id="GO:0022857">
    <property type="term" value="F:transmembrane transporter activity"/>
    <property type="evidence" value="ECO:0007669"/>
    <property type="project" value="InterPro"/>
</dbReference>
<dbReference type="GO" id="GO:0005886">
    <property type="term" value="C:plasma membrane"/>
    <property type="evidence" value="ECO:0007669"/>
    <property type="project" value="UniProtKB-SubCell"/>
</dbReference>
<feature type="transmembrane region" description="Helical" evidence="6">
    <location>
        <begin position="160"/>
        <end position="183"/>
    </location>
</feature>
<protein>
    <submittedName>
        <fullName evidence="7">Permease component of ribose/xylose/arabinose/galactoside ABC-type transporter</fullName>
    </submittedName>
</protein>
<dbReference type="Pfam" id="PF02653">
    <property type="entry name" value="BPD_transp_2"/>
    <property type="match status" value="1"/>
</dbReference>
<feature type="transmembrane region" description="Helical" evidence="6">
    <location>
        <begin position="91"/>
        <end position="110"/>
    </location>
</feature>
<dbReference type="PANTHER" id="PTHR32196">
    <property type="entry name" value="ABC TRANSPORTER PERMEASE PROTEIN YPHD-RELATED-RELATED"/>
    <property type="match status" value="1"/>
</dbReference>
<organism evidence="7 8">
    <name type="scientific">Mesotoga prima</name>
    <dbReference type="NCBI Taxonomy" id="1184387"/>
    <lineage>
        <taxon>Bacteria</taxon>
        <taxon>Thermotogati</taxon>
        <taxon>Thermotogota</taxon>
        <taxon>Thermotogae</taxon>
        <taxon>Kosmotogales</taxon>
        <taxon>Kosmotogaceae</taxon>
        <taxon>Mesotoga</taxon>
    </lineage>
</organism>
<reference evidence="8" key="1">
    <citation type="journal article" date="2015" name="MBio">
        <title>Genome-Resolved Metagenomic Analysis Reveals Roles for Candidate Phyla and Other Microbial Community Members in Biogeochemical Transformations in Oil Reservoirs.</title>
        <authorList>
            <person name="Hu P."/>
            <person name="Tom L."/>
            <person name="Singh A."/>
            <person name="Thomas B.C."/>
            <person name="Baker B.J."/>
            <person name="Piceno Y.M."/>
            <person name="Andersen G.L."/>
            <person name="Banfield J.F."/>
        </authorList>
    </citation>
    <scope>NUCLEOTIDE SEQUENCE [LARGE SCALE GENOMIC DNA]</scope>
</reference>
<gene>
    <name evidence="7" type="ORF">XD94_0362</name>
</gene>
<evidence type="ECO:0000256" key="3">
    <source>
        <dbReference type="ARBA" id="ARBA00022692"/>
    </source>
</evidence>
<feature type="transmembrane region" description="Helical" evidence="6">
    <location>
        <begin position="267"/>
        <end position="288"/>
    </location>
</feature>
<feature type="transmembrane region" description="Helical" evidence="6">
    <location>
        <begin position="52"/>
        <end position="85"/>
    </location>
</feature>
<name>A0A124FYN1_9BACT</name>
<sequence length="316" mass="33270">MSGLAVKSRLVSFLGKYKIIIAFFVLALVISLMTPNFLSWRNIINIFRQSSIIGIMAIGSTFVIIGGGFDISVGSLLALSAAMAVGLQSSMHWFLAVIVVLLVGAAFGAVNGFLSSKIHIPPIIATLGTMTIIRGIVYMYTGGYPLYVDSEGFAFIGNGYIGPIPFPIILLLILVALGQFILVKTKFGRYSCAIGGNKEAARLSGIKVDFYITLTFVAGGVMAAMSGIVYASRLLSVTPLAGQGYELDAIASAVIGGTSVSGGEGSVVRTLIGALLLTMITNAFNLIGIDLYVQYVFKGLVILAAVGFDSFYKARG</sequence>
<evidence type="ECO:0000256" key="2">
    <source>
        <dbReference type="ARBA" id="ARBA00022475"/>
    </source>
</evidence>
<dbReference type="InterPro" id="IPR001851">
    <property type="entry name" value="ABC_transp_permease"/>
</dbReference>
<keyword evidence="2" id="KW-1003">Cell membrane</keyword>